<gene>
    <name evidence="7" type="ORF">GNH96_01160</name>
</gene>
<comment type="cofactor">
    <cofactor evidence="3">
        <name>Zn(2+)</name>
        <dbReference type="ChEBI" id="CHEBI:29105"/>
    </cofactor>
    <text evidence="3">Binds 2 Zn(2+) ions.</text>
</comment>
<comment type="similarity">
    <text evidence="4">Belongs to the alkaline phosphatase family.</text>
</comment>
<feature type="binding site" evidence="3">
    <location>
        <position position="344"/>
    </location>
    <ligand>
        <name>Mg(2+)</name>
        <dbReference type="ChEBI" id="CHEBI:18420"/>
    </ligand>
</feature>
<dbReference type="GO" id="GO:0004035">
    <property type="term" value="F:alkaline phosphatase activity"/>
    <property type="evidence" value="ECO:0007669"/>
    <property type="project" value="TreeGrafter"/>
</dbReference>
<keyword evidence="3" id="KW-0862">Zinc</keyword>
<feature type="signal peptide" evidence="6">
    <location>
        <begin position="1"/>
        <end position="26"/>
    </location>
</feature>
<evidence type="ECO:0000256" key="1">
    <source>
        <dbReference type="ARBA" id="ARBA00022553"/>
    </source>
</evidence>
<feature type="active site" description="Phosphoserine intermediate" evidence="2">
    <location>
        <position position="118"/>
    </location>
</feature>
<organism evidence="7 8">
    <name type="scientific">Methylococcus geothermalis</name>
    <dbReference type="NCBI Taxonomy" id="2681310"/>
    <lineage>
        <taxon>Bacteria</taxon>
        <taxon>Pseudomonadati</taxon>
        <taxon>Pseudomonadota</taxon>
        <taxon>Gammaproteobacteria</taxon>
        <taxon>Methylococcales</taxon>
        <taxon>Methylococcaceae</taxon>
        <taxon>Methylococcus</taxon>
    </lineage>
</organism>
<evidence type="ECO:0000256" key="6">
    <source>
        <dbReference type="SAM" id="SignalP"/>
    </source>
</evidence>
<dbReference type="PRINTS" id="PR00113">
    <property type="entry name" value="ALKPHPHTASE"/>
</dbReference>
<dbReference type="KEGG" id="metu:GNH96_01160"/>
<reference evidence="8" key="1">
    <citation type="submission" date="2019-12" db="EMBL/GenBank/DDBJ databases">
        <authorList>
            <person name="Awala S.I."/>
            <person name="Rhee S.K."/>
        </authorList>
    </citation>
    <scope>NUCLEOTIDE SEQUENCE [LARGE SCALE GENOMIC DNA]</scope>
    <source>
        <strain evidence="8">IM1</strain>
    </source>
</reference>
<proteinExistence type="inferred from homology"/>
<feature type="chain" id="PRO_5032529580" evidence="6">
    <location>
        <begin position="27"/>
        <end position="543"/>
    </location>
</feature>
<dbReference type="CDD" id="cd16012">
    <property type="entry name" value="ALP"/>
    <property type="match status" value="1"/>
</dbReference>
<feature type="binding site" evidence="3">
    <location>
        <position position="348"/>
    </location>
    <ligand>
        <name>Zn(2+)</name>
        <dbReference type="ChEBI" id="CHEBI:29105"/>
        <label>2</label>
    </ligand>
</feature>
<keyword evidence="8" id="KW-1185">Reference proteome</keyword>
<evidence type="ECO:0000256" key="2">
    <source>
        <dbReference type="PIRSR" id="PIRSR601952-1"/>
    </source>
</evidence>
<dbReference type="SMART" id="SM00098">
    <property type="entry name" value="alkPPc"/>
    <property type="match status" value="1"/>
</dbReference>
<evidence type="ECO:0000256" key="3">
    <source>
        <dbReference type="PIRSR" id="PIRSR601952-2"/>
    </source>
</evidence>
<dbReference type="EMBL" id="CP046565">
    <property type="protein sequence ID" value="QJD28713.1"/>
    <property type="molecule type" value="Genomic_DNA"/>
</dbReference>
<feature type="binding site" evidence="3">
    <location>
        <position position="68"/>
    </location>
    <ligand>
        <name>Zn(2+)</name>
        <dbReference type="ChEBI" id="CHEBI:29105"/>
        <label>2</label>
    </ligand>
</feature>
<dbReference type="PANTHER" id="PTHR11596:SF5">
    <property type="entry name" value="ALKALINE PHOSPHATASE"/>
    <property type="match status" value="1"/>
</dbReference>
<feature type="compositionally biased region" description="Polar residues" evidence="5">
    <location>
        <begin position="452"/>
        <end position="464"/>
    </location>
</feature>
<keyword evidence="1" id="KW-0597">Phosphoprotein</keyword>
<accession>A0A858Q4I1</accession>
<protein>
    <submittedName>
        <fullName evidence="7">Alkaline phosphatase</fullName>
    </submittedName>
</protein>
<evidence type="ECO:0000256" key="4">
    <source>
        <dbReference type="RuleBase" id="RU003946"/>
    </source>
</evidence>
<dbReference type="Gene3D" id="3.40.720.10">
    <property type="entry name" value="Alkaline Phosphatase, subunit A"/>
    <property type="match status" value="1"/>
</dbReference>
<dbReference type="AlphaFoldDB" id="A0A858Q4I1"/>
<feature type="binding site" evidence="3">
    <location>
        <position position="181"/>
    </location>
    <ligand>
        <name>Mg(2+)</name>
        <dbReference type="ChEBI" id="CHEBI:18420"/>
    </ligand>
</feature>
<dbReference type="SUPFAM" id="SSF53649">
    <property type="entry name" value="Alkaline phosphatase-like"/>
    <property type="match status" value="1"/>
</dbReference>
<dbReference type="Pfam" id="PF00245">
    <property type="entry name" value="Alk_phosphatase"/>
    <property type="match status" value="1"/>
</dbReference>
<evidence type="ECO:0000313" key="8">
    <source>
        <dbReference type="Proteomes" id="UP000503004"/>
    </source>
</evidence>
<dbReference type="GO" id="GO:0046872">
    <property type="term" value="F:metal ion binding"/>
    <property type="evidence" value="ECO:0007669"/>
    <property type="project" value="UniProtKB-KW"/>
</dbReference>
<comment type="cofactor">
    <cofactor evidence="3">
        <name>Mg(2+)</name>
        <dbReference type="ChEBI" id="CHEBI:18420"/>
    </cofactor>
    <text evidence="3">Binds 1 Mg(2+) ion.</text>
</comment>
<evidence type="ECO:0000256" key="5">
    <source>
        <dbReference type="SAM" id="MobiDB-lite"/>
    </source>
</evidence>
<keyword evidence="3" id="KW-0479">Metal-binding</keyword>
<feature type="binding site" evidence="3">
    <location>
        <position position="506"/>
    </location>
    <ligand>
        <name>Zn(2+)</name>
        <dbReference type="ChEBI" id="CHEBI:29105"/>
        <label>2</label>
    </ligand>
</feature>
<keyword evidence="6" id="KW-0732">Signal</keyword>
<dbReference type="RefSeq" id="WP_169601527.1">
    <property type="nucleotide sequence ID" value="NZ_CP046565.1"/>
</dbReference>
<feature type="binding site" evidence="3">
    <location>
        <position position="386"/>
    </location>
    <ligand>
        <name>Zn(2+)</name>
        <dbReference type="ChEBI" id="CHEBI:29105"/>
        <label>2</label>
    </ligand>
</feature>
<feature type="binding site" evidence="3">
    <location>
        <position position="183"/>
    </location>
    <ligand>
        <name>Mg(2+)</name>
        <dbReference type="ChEBI" id="CHEBI:18420"/>
    </ligand>
</feature>
<keyword evidence="3" id="KW-0460">Magnesium</keyword>
<dbReference type="PANTHER" id="PTHR11596">
    <property type="entry name" value="ALKALINE PHOSPHATASE"/>
    <property type="match status" value="1"/>
</dbReference>
<dbReference type="Proteomes" id="UP000503004">
    <property type="component" value="Chromosome"/>
</dbReference>
<evidence type="ECO:0000313" key="7">
    <source>
        <dbReference type="EMBL" id="QJD28713.1"/>
    </source>
</evidence>
<feature type="region of interest" description="Disordered" evidence="5">
    <location>
        <begin position="448"/>
        <end position="490"/>
    </location>
</feature>
<sequence length="543" mass="58025">MKPVFPIVTALASAISFGLVSVPAFAADASFENSPEGWQMLGEQTVKQLRRQIPNVRYAKNVILFVGDGMGVSTVTAARILEGQMQGRDGEINRLAFETMPNLAHAVTASANQQTSDSAPTATAMVTGVKANEGAIAVDQNTAHDETDAGVVAAHSLKTILERAEERGMSTGVVTTTRITHATPAVNYAHIGNRDWEGNYQLPAGATVKDIAAQLIDFPYGDGLEVALGGGRTQFYTNQETDPEYPNQKGRRTDGRSLYQEWDKDGTAPGYAYVWNKNQFDAIDPGSTDHLLGLFERSHMHYEADRALDPAGEPSLSEMTKKAIEILSKNKKGYYLMVEGGRIDHAHHASNAYRALTDTIAMSEAVKTALEMTSSKNTLILVTADHSHVFTIAGYPKRGNPILGKVVAANETEPTLDLLGLPYTTVSYANGPGYVGASFSDAAKKKPLQGAGSKTFTPNLSNGAGSEGHSPVAYDPATGRPDLSATDTADPSYLQEGMVPLSAETHAGEDVAIYASGPQAHLVRGTLEQNVIYHVMAAALRMK</sequence>
<dbReference type="InterPro" id="IPR001952">
    <property type="entry name" value="Alkaline_phosphatase"/>
</dbReference>
<feature type="binding site" evidence="3">
    <location>
        <position position="68"/>
    </location>
    <ligand>
        <name>Mg(2+)</name>
        <dbReference type="ChEBI" id="CHEBI:18420"/>
    </ligand>
</feature>
<name>A0A858Q4I1_9GAMM</name>
<feature type="binding site" evidence="3">
    <location>
        <position position="339"/>
    </location>
    <ligand>
        <name>Mg(2+)</name>
        <dbReference type="ChEBI" id="CHEBI:18420"/>
    </ligand>
</feature>
<dbReference type="InterPro" id="IPR017850">
    <property type="entry name" value="Alkaline_phosphatase_core_sf"/>
</dbReference>
<feature type="binding site" evidence="3">
    <location>
        <position position="385"/>
    </location>
    <ligand>
        <name>Zn(2+)</name>
        <dbReference type="ChEBI" id="CHEBI:29105"/>
        <label>2</label>
    </ligand>
</feature>